<dbReference type="AlphaFoldDB" id="Q4A5W8"/>
<proteinExistence type="predicted"/>
<accession>Q4A5W8</accession>
<feature type="transmembrane region" description="Helical" evidence="1">
    <location>
        <begin position="41"/>
        <end position="62"/>
    </location>
</feature>
<organism evidence="2 3">
    <name type="scientific">Mycoplasmopsis synoviae (strain 53)</name>
    <name type="common">Mycoplasma synoviae</name>
    <dbReference type="NCBI Taxonomy" id="262723"/>
    <lineage>
        <taxon>Bacteria</taxon>
        <taxon>Bacillati</taxon>
        <taxon>Mycoplasmatota</taxon>
        <taxon>Mycoplasmoidales</taxon>
        <taxon>Metamycoplasmataceae</taxon>
        <taxon>Mycoplasmopsis</taxon>
    </lineage>
</organism>
<dbReference type="Proteomes" id="UP000000549">
    <property type="component" value="Chromosome"/>
</dbReference>
<keyword evidence="1" id="KW-1133">Transmembrane helix</keyword>
<keyword evidence="1" id="KW-0812">Transmembrane</keyword>
<keyword evidence="1" id="KW-0472">Membrane</keyword>
<evidence type="ECO:0000313" key="3">
    <source>
        <dbReference type="Proteomes" id="UP000000549"/>
    </source>
</evidence>
<protein>
    <submittedName>
        <fullName evidence="2">Uncharacterized protein</fullName>
    </submittedName>
</protein>
<sequence length="130" mass="15158">MQKYIKWNLVKYFNSISISLIGSEDFKLASSLYIFKITGSFWLVTILYLLIQLPSIIIYSFSNKLIKILKDKNAHVLCDISSAIFLGIVFGISFWYLQEELFFVVLITLSTILGTIHAYRFIHLKNFYII</sequence>
<reference evidence="2 3" key="1">
    <citation type="journal article" date="2005" name="J. Bacteriol.">
        <title>Swine and poultry pathogens: the complete genome sequences of two strains of Mycoplasma hyopneumoniae and a strain of Mycoplasma synoviae.</title>
        <authorList>
            <person name="Vasconcelos A.T."/>
            <person name="Ferreira H.B."/>
            <person name="Bizarro C.V."/>
            <person name="Bonatto S.L."/>
            <person name="Carvalho M.O."/>
            <person name="Pinto P.M."/>
            <person name="Almeida D.F."/>
            <person name="Almeida L.G."/>
            <person name="Almeida R."/>
            <person name="Alves-Filho L."/>
            <person name="Assuncao E.N."/>
            <person name="Azevedo V.A."/>
            <person name="Bogo M.R."/>
            <person name="Brigido M.M."/>
            <person name="Brocchi M."/>
            <person name="Burity H.A."/>
            <person name="Camargo A.A."/>
            <person name="Camargo S.S."/>
            <person name="Carepo M.S."/>
            <person name="Carraro D.M."/>
            <person name="de Mattos Cascardo J.C."/>
            <person name="Castro L.A."/>
            <person name="Cavalcanti G."/>
            <person name="Chemale G."/>
            <person name="Collevatti R.G."/>
            <person name="Cunha C.W."/>
            <person name="Dallagiovanna B."/>
            <person name="Dambros B.P."/>
            <person name="Dellagostin O.A."/>
            <person name="Falcao C."/>
            <person name="Fantinatti-Garboggini F."/>
            <person name="Felipe M.S."/>
            <person name="Fiorentin L."/>
            <person name="Franco G.R."/>
            <person name="Freitas N.S."/>
            <person name="Frias D."/>
            <person name="Grangeiro T.B."/>
            <person name="Grisard E.C."/>
            <person name="Guimaraes C.T."/>
            <person name="Hungria M."/>
            <person name="Jardim S.N."/>
            <person name="Krieger M.A."/>
            <person name="Laurino J.P."/>
            <person name="Lima L.F."/>
            <person name="Lopes M.I."/>
            <person name="Loreto E.L."/>
            <person name="Madeira H.M."/>
            <person name="Manfio G.P."/>
            <person name="Maranhao A.Q."/>
            <person name="Martinkovics C.T."/>
            <person name="Medeiros S.R."/>
            <person name="Moreira M.A."/>
            <person name="Neiva M."/>
            <person name="Ramalho-Neto C.E."/>
            <person name="Nicolas M.F."/>
            <person name="Oliveira S.C."/>
            <person name="Paixao R.F."/>
            <person name="Pedrosa F.O."/>
            <person name="Pena S.D."/>
            <person name="Pereira M."/>
            <person name="Pereira-Ferrari L."/>
            <person name="Piffer I."/>
            <person name="Pinto L.S."/>
            <person name="Potrich D.P."/>
            <person name="Salim A.C."/>
            <person name="Santos F.R."/>
            <person name="Schmitt R."/>
            <person name="Schneider M.P."/>
            <person name="Schrank A."/>
            <person name="Schrank I.S."/>
            <person name="Schuck A.F."/>
            <person name="Seuanez H.N."/>
            <person name="Silva D.W."/>
            <person name="Silva R."/>
            <person name="Silva S.C."/>
            <person name="Soares C.M."/>
            <person name="Souza K.R."/>
            <person name="Souza R.C."/>
            <person name="Staats C.C."/>
            <person name="Steffens M.B."/>
            <person name="Teixeira S.M."/>
            <person name="Urmenyi T.P."/>
            <person name="Vainstein M.H."/>
            <person name="Zuccherato L.W."/>
            <person name="Simpson A.J."/>
            <person name="Zaha A."/>
        </authorList>
    </citation>
    <scope>NUCLEOTIDE SEQUENCE [LARGE SCALE GENOMIC DNA]</scope>
    <source>
        <strain evidence="2 3">53</strain>
    </source>
</reference>
<gene>
    <name evidence="2" type="ordered locus">MS53_0442</name>
</gene>
<dbReference type="EMBL" id="AE017245">
    <property type="protein sequence ID" value="AAZ43853.2"/>
    <property type="molecule type" value="Genomic_DNA"/>
</dbReference>
<feature type="transmembrane region" description="Helical" evidence="1">
    <location>
        <begin position="12"/>
        <end position="35"/>
    </location>
</feature>
<dbReference type="HOGENOM" id="CLU_1935734_0_0_14"/>
<dbReference type="RefSeq" id="WP_081420545.1">
    <property type="nucleotide sequence ID" value="NC_007294.1"/>
</dbReference>
<dbReference type="STRING" id="262723.MS53_0442"/>
<evidence type="ECO:0000313" key="2">
    <source>
        <dbReference type="EMBL" id="AAZ43853.2"/>
    </source>
</evidence>
<keyword evidence="3" id="KW-1185">Reference proteome</keyword>
<feature type="transmembrane region" description="Helical" evidence="1">
    <location>
        <begin position="102"/>
        <end position="122"/>
    </location>
</feature>
<feature type="transmembrane region" description="Helical" evidence="1">
    <location>
        <begin position="74"/>
        <end position="96"/>
    </location>
</feature>
<dbReference type="OrthoDB" id="9804312at2"/>
<name>Q4A5W8_MYCS5</name>
<evidence type="ECO:0000256" key="1">
    <source>
        <dbReference type="SAM" id="Phobius"/>
    </source>
</evidence>
<dbReference type="KEGG" id="msy:MS53_0442"/>